<dbReference type="AlphaFoldDB" id="A0A319BY38"/>
<protein>
    <submittedName>
        <fullName evidence="1">Uncharacterized protein</fullName>
    </submittedName>
</protein>
<dbReference type="VEuPathDB" id="FungiDB:BO82DRAFT_407212"/>
<evidence type="ECO:0000313" key="2">
    <source>
        <dbReference type="Proteomes" id="UP000248340"/>
    </source>
</evidence>
<dbReference type="OrthoDB" id="2147163at2759"/>
<dbReference type="PANTHER" id="PTHR47668:SF1">
    <property type="entry name" value="DIENELACTONE HYDROLASE DOMAIN-CONTAINING PROTEIN-RELATED"/>
    <property type="match status" value="1"/>
</dbReference>
<dbReference type="GeneID" id="37142362"/>
<dbReference type="EMBL" id="KZ821760">
    <property type="protein sequence ID" value="PYH76340.1"/>
    <property type="molecule type" value="Genomic_DNA"/>
</dbReference>
<dbReference type="STRING" id="1448315.A0A319BY38"/>
<gene>
    <name evidence="1" type="ORF">BO82DRAFT_407212</name>
</gene>
<dbReference type="Proteomes" id="UP000248340">
    <property type="component" value="Unassembled WGS sequence"/>
</dbReference>
<reference evidence="1 2" key="1">
    <citation type="submission" date="2016-12" db="EMBL/GenBank/DDBJ databases">
        <title>The genomes of Aspergillus section Nigri reveals drivers in fungal speciation.</title>
        <authorList>
            <consortium name="DOE Joint Genome Institute"/>
            <person name="Vesth T.C."/>
            <person name="Nybo J."/>
            <person name="Theobald S."/>
            <person name="Brandl J."/>
            <person name="Frisvad J.C."/>
            <person name="Nielsen K.F."/>
            <person name="Lyhne E.K."/>
            <person name="Kogle M.E."/>
            <person name="Kuo A."/>
            <person name="Riley R."/>
            <person name="Clum A."/>
            <person name="Nolan M."/>
            <person name="Lipzen A."/>
            <person name="Salamov A."/>
            <person name="Henrissat B."/>
            <person name="Wiebenga A."/>
            <person name="De Vries R.P."/>
            <person name="Grigoriev I.V."/>
            <person name="Mortensen U.H."/>
            <person name="Andersen M.R."/>
            <person name="Baker S.E."/>
        </authorList>
    </citation>
    <scope>NUCLEOTIDE SEQUENCE [LARGE SCALE GENOMIC DNA]</scope>
    <source>
        <strain evidence="1 2">CBS 121591</strain>
    </source>
</reference>
<dbReference type="RefSeq" id="XP_025486540.1">
    <property type="nucleotide sequence ID" value="XM_025639620.1"/>
</dbReference>
<keyword evidence="2" id="KW-1185">Reference proteome</keyword>
<evidence type="ECO:0000313" key="1">
    <source>
        <dbReference type="EMBL" id="PYH76340.1"/>
    </source>
</evidence>
<dbReference type="PANTHER" id="PTHR47668">
    <property type="entry name" value="DIENELACTONE HYDROLASE FAMILY PROTEIN (AFU_ORTHOLOGUE AFUA_6G01940)"/>
    <property type="match status" value="1"/>
</dbReference>
<sequence>MSTSMPATHGRNEARCNIAPRRRNRPPTTTTTKAIFSIFNIFGYVDQTPQGAYTLAAGGGGGGGGTSSQKPAFGQNSPVDVADSLPAYVEAVHAANPAINSWMLIGGGKVPEPVTSNPSENPYAIVAAARPAMIDPAGAEKISVVQAFEERLSVPHRFEMFGDQMDGWMAARADLRDFRVREEDLRGYRTAFTHLPGSDVGD</sequence>
<organism evidence="1 2">
    <name type="scientific">Aspergillus uvarum CBS 121591</name>
    <dbReference type="NCBI Taxonomy" id="1448315"/>
    <lineage>
        <taxon>Eukaryota</taxon>
        <taxon>Fungi</taxon>
        <taxon>Dikarya</taxon>
        <taxon>Ascomycota</taxon>
        <taxon>Pezizomycotina</taxon>
        <taxon>Eurotiomycetes</taxon>
        <taxon>Eurotiomycetidae</taxon>
        <taxon>Eurotiales</taxon>
        <taxon>Aspergillaceae</taxon>
        <taxon>Aspergillus</taxon>
        <taxon>Aspergillus subgen. Circumdati</taxon>
    </lineage>
</organism>
<proteinExistence type="predicted"/>
<name>A0A319BY38_9EURO</name>
<accession>A0A319BY38</accession>